<accession>A0A9P5TYY9</accession>
<dbReference type="EMBL" id="JADNRY010000283">
    <property type="protein sequence ID" value="KAF9059719.1"/>
    <property type="molecule type" value="Genomic_DNA"/>
</dbReference>
<name>A0A9P5TYY9_9AGAR</name>
<keyword evidence="3" id="KW-1185">Reference proteome</keyword>
<evidence type="ECO:0000256" key="1">
    <source>
        <dbReference type="SAM" id="Phobius"/>
    </source>
</evidence>
<feature type="transmembrane region" description="Helical" evidence="1">
    <location>
        <begin position="62"/>
        <end position="81"/>
    </location>
</feature>
<dbReference type="OrthoDB" id="2588793at2759"/>
<protein>
    <submittedName>
        <fullName evidence="2">Uncharacterized protein</fullName>
    </submittedName>
</protein>
<comment type="caution">
    <text evidence="2">The sequence shown here is derived from an EMBL/GenBank/DDBJ whole genome shotgun (WGS) entry which is preliminary data.</text>
</comment>
<organism evidence="2 3">
    <name type="scientific">Rhodocollybia butyracea</name>
    <dbReference type="NCBI Taxonomy" id="206335"/>
    <lineage>
        <taxon>Eukaryota</taxon>
        <taxon>Fungi</taxon>
        <taxon>Dikarya</taxon>
        <taxon>Basidiomycota</taxon>
        <taxon>Agaricomycotina</taxon>
        <taxon>Agaricomycetes</taxon>
        <taxon>Agaricomycetidae</taxon>
        <taxon>Agaricales</taxon>
        <taxon>Marasmiineae</taxon>
        <taxon>Omphalotaceae</taxon>
        <taxon>Rhodocollybia</taxon>
    </lineage>
</organism>
<keyword evidence="1" id="KW-0472">Membrane</keyword>
<sequence>MEPLAKLFDKWPIFRPKSSEYVPIALTELAARGEDGEDGEEEIFEETKVPRRDWTVLCRGRTLIGIILALGIMTILSVVFLTRSRWQHQCAADVYKQKGYIWRSGEDIRWVPYSDPTRLLPPSPIHIYNSTILPTPYDLSFAPPSYTNLLSSPSRATDPALSFSQNKTIVVIGDSHSRRQLEGLCQRLGPENATLNIEGGHNKGYCYIPDLGLRFVLLFHFGIARTEETWYFNEDGSTGVEERIEGTLVPYLEELGIDGAPDFVLLQSGYWDVRFFAQLYQQLKPSGDEVKDLNLQKEARPLTWAELTYHRQRMSEVVDSLRSRWGKSLPLMLRTTQEHQNGRDMGNVGIYQLNESLEALADLIKVPIMPWTNLITGTIDYSDDQHLAIGSEANAIWIDMVLYYLARSLHGCLL</sequence>
<evidence type="ECO:0000313" key="2">
    <source>
        <dbReference type="EMBL" id="KAF9059719.1"/>
    </source>
</evidence>
<evidence type="ECO:0000313" key="3">
    <source>
        <dbReference type="Proteomes" id="UP000772434"/>
    </source>
</evidence>
<dbReference type="AlphaFoldDB" id="A0A9P5TYY9"/>
<proteinExistence type="predicted"/>
<dbReference type="Proteomes" id="UP000772434">
    <property type="component" value="Unassembled WGS sequence"/>
</dbReference>
<reference evidence="2" key="1">
    <citation type="submission" date="2020-11" db="EMBL/GenBank/DDBJ databases">
        <authorList>
            <consortium name="DOE Joint Genome Institute"/>
            <person name="Ahrendt S."/>
            <person name="Riley R."/>
            <person name="Andreopoulos W."/>
            <person name="Labutti K."/>
            <person name="Pangilinan J."/>
            <person name="Ruiz-Duenas F.J."/>
            <person name="Barrasa J.M."/>
            <person name="Sanchez-Garcia M."/>
            <person name="Camarero S."/>
            <person name="Miyauchi S."/>
            <person name="Serrano A."/>
            <person name="Linde D."/>
            <person name="Babiker R."/>
            <person name="Drula E."/>
            <person name="Ayuso-Fernandez I."/>
            <person name="Pacheco R."/>
            <person name="Padilla G."/>
            <person name="Ferreira P."/>
            <person name="Barriuso J."/>
            <person name="Kellner H."/>
            <person name="Castanera R."/>
            <person name="Alfaro M."/>
            <person name="Ramirez L."/>
            <person name="Pisabarro A.G."/>
            <person name="Kuo A."/>
            <person name="Tritt A."/>
            <person name="Lipzen A."/>
            <person name="He G."/>
            <person name="Yan M."/>
            <person name="Ng V."/>
            <person name="Cullen D."/>
            <person name="Martin F."/>
            <person name="Rosso M.-N."/>
            <person name="Henrissat B."/>
            <person name="Hibbett D."/>
            <person name="Martinez A.T."/>
            <person name="Grigoriev I.V."/>
        </authorList>
    </citation>
    <scope>NUCLEOTIDE SEQUENCE</scope>
    <source>
        <strain evidence="2">AH 40177</strain>
    </source>
</reference>
<keyword evidence="1" id="KW-1133">Transmembrane helix</keyword>
<keyword evidence="1" id="KW-0812">Transmembrane</keyword>
<dbReference type="SUPFAM" id="SSF52266">
    <property type="entry name" value="SGNH hydrolase"/>
    <property type="match status" value="1"/>
</dbReference>
<gene>
    <name evidence="2" type="ORF">BDP27DRAFT_1430965</name>
</gene>